<name>A0A450W7T5_9GAMM</name>
<organism evidence="1">
    <name type="scientific">Candidatus Kentrum sp. LPFa</name>
    <dbReference type="NCBI Taxonomy" id="2126335"/>
    <lineage>
        <taxon>Bacteria</taxon>
        <taxon>Pseudomonadati</taxon>
        <taxon>Pseudomonadota</taxon>
        <taxon>Gammaproteobacteria</taxon>
        <taxon>Candidatus Kentrum</taxon>
    </lineage>
</organism>
<sequence length="115" mass="12861">MALDPGFHAGMTGSLNFGLVSKSERQRYPIHAFVGLKRSLASNIPLIFLDRFVENFPDNGLTNILWLFRYIELQFNGINASTRTPSTRIVGFIARLPLDITTKARLLIRIDALAG</sequence>
<dbReference type="EMBL" id="CAADFK010000043">
    <property type="protein sequence ID" value="VFK13095.1"/>
    <property type="molecule type" value="Genomic_DNA"/>
</dbReference>
<proteinExistence type="predicted"/>
<evidence type="ECO:0000313" key="1">
    <source>
        <dbReference type="EMBL" id="VFK13095.1"/>
    </source>
</evidence>
<accession>A0A450W7T5</accession>
<protein>
    <submittedName>
        <fullName evidence="1">Uncharacterized protein</fullName>
    </submittedName>
</protein>
<gene>
    <name evidence="1" type="ORF">BECKLPF1236B_GA0070989_104314</name>
</gene>
<reference evidence="1" key="1">
    <citation type="submission" date="2019-02" db="EMBL/GenBank/DDBJ databases">
        <authorList>
            <person name="Gruber-Vodicka R. H."/>
            <person name="Seah K. B. B."/>
        </authorList>
    </citation>
    <scope>NUCLEOTIDE SEQUENCE</scope>
    <source>
        <strain evidence="1">BECK_S313</strain>
    </source>
</reference>
<dbReference type="AlphaFoldDB" id="A0A450W7T5"/>